<evidence type="ECO:0000313" key="2">
    <source>
        <dbReference type="EMBL" id="OQS53396.1"/>
    </source>
</evidence>
<organism evidence="3 4">
    <name type="scientific">Ecytonucleospora hepatopenaei</name>
    <dbReference type="NCBI Taxonomy" id="646526"/>
    <lineage>
        <taxon>Eukaryota</taxon>
        <taxon>Fungi</taxon>
        <taxon>Fungi incertae sedis</taxon>
        <taxon>Microsporidia</taxon>
        <taxon>Enterocytozoonidae</taxon>
        <taxon>Ecytonucleospora</taxon>
    </lineage>
</organism>
<keyword evidence="4" id="KW-1185">Reference proteome</keyword>
<dbReference type="SUPFAM" id="SSF56112">
    <property type="entry name" value="Protein kinase-like (PK-like)"/>
    <property type="match status" value="1"/>
</dbReference>
<sequence length="288" mass="33614">MKVSQRNKSEESFANVGGSIRDYKFISKISQGTYGKVDLYEKDGKQYAIKAFTNKKMGVLHLTTARELKALTNLKKCKYLITLEKVVFSDKEILAIFPYCSTSLTDKKYDCVSDLVEHFKQIVMGIQEIHAHGYLHRDLKSSNIMIDSNNKIRIIDFGMTRSVQPLMTSMVTTLWYRAPELLEHGSKNIYAKYSYKIDIWSLGIILMEMLLGYPPCKTNCEIEQLKIYKRDLVDLNIKYYFLPEKAKDLLNKILQFEPEKRFTLEDILNHDFCTIKQTEKMTYFNLPE</sequence>
<dbReference type="EMBL" id="MNPJ01000002">
    <property type="protein sequence ID" value="OQS55799.1"/>
    <property type="molecule type" value="Genomic_DNA"/>
</dbReference>
<reference evidence="3 4" key="1">
    <citation type="journal article" date="2017" name="Environ. Microbiol.">
        <title>Decay of the glycolytic pathway and adaptation to intranuclear parasitism within Enterocytozoonidae microsporidia.</title>
        <authorList>
            <person name="Wiredu Boakye D."/>
            <person name="Jaroenlak P."/>
            <person name="Prachumwat A."/>
            <person name="Williams T.A."/>
            <person name="Bateman K.S."/>
            <person name="Itsathitphaisarn O."/>
            <person name="Sritunyalucksana K."/>
            <person name="Paszkiewicz K.H."/>
            <person name="Moore K.A."/>
            <person name="Stentiford G.D."/>
            <person name="Williams B.A."/>
        </authorList>
    </citation>
    <scope>NUCLEOTIDE SEQUENCE [LARGE SCALE GENOMIC DNA]</scope>
    <source>
        <strain evidence="3 4">TH1</strain>
    </source>
</reference>
<dbReference type="GO" id="GO:0044773">
    <property type="term" value="P:mitotic DNA damage checkpoint signaling"/>
    <property type="evidence" value="ECO:0007669"/>
    <property type="project" value="TreeGrafter"/>
</dbReference>
<accession>A0A1W0E9F9</accession>
<protein>
    <submittedName>
        <fullName evidence="3">CTK1</fullName>
    </submittedName>
</protein>
<dbReference type="GO" id="GO:0004674">
    <property type="term" value="F:protein serine/threonine kinase activity"/>
    <property type="evidence" value="ECO:0007669"/>
    <property type="project" value="TreeGrafter"/>
</dbReference>
<dbReference type="Pfam" id="PF00069">
    <property type="entry name" value="Pkinase"/>
    <property type="match status" value="1"/>
</dbReference>
<dbReference type="OrthoDB" id="204883at2759"/>
<dbReference type="InterPro" id="IPR011009">
    <property type="entry name" value="Kinase-like_dom_sf"/>
</dbReference>
<dbReference type="STRING" id="646526.A0A1W0E9F9"/>
<dbReference type="PANTHER" id="PTHR44167:SF24">
    <property type="entry name" value="SERINE_THREONINE-PROTEIN KINASE CHK2"/>
    <property type="match status" value="1"/>
</dbReference>
<dbReference type="VEuPathDB" id="MicrosporidiaDB:EHP00_2608"/>
<dbReference type="PANTHER" id="PTHR44167">
    <property type="entry name" value="OVARIAN-SPECIFIC SERINE/THREONINE-PROTEIN KINASE LOK-RELATED"/>
    <property type="match status" value="1"/>
</dbReference>
<dbReference type="Proteomes" id="UP000192758">
    <property type="component" value="Unassembled WGS sequence"/>
</dbReference>
<dbReference type="Gene3D" id="3.30.200.20">
    <property type="entry name" value="Phosphorylase Kinase, domain 1"/>
    <property type="match status" value="1"/>
</dbReference>
<dbReference type="InterPro" id="IPR000719">
    <property type="entry name" value="Prot_kinase_dom"/>
</dbReference>
<name>A0A1W0E9F9_9MICR</name>
<evidence type="ECO:0000313" key="4">
    <source>
        <dbReference type="Proteomes" id="UP000192758"/>
    </source>
</evidence>
<dbReference type="VEuPathDB" id="MicrosporidiaDB:EHP00_1623"/>
<dbReference type="PROSITE" id="PS00108">
    <property type="entry name" value="PROTEIN_KINASE_ST"/>
    <property type="match status" value="1"/>
</dbReference>
<gene>
    <name evidence="3" type="primary">CTK1</name>
    <name evidence="3" type="ORF">EHP00_1623</name>
    <name evidence="2" type="ORF">EHP00_2608</name>
</gene>
<proteinExistence type="predicted"/>
<dbReference type="EMBL" id="MNPJ01000038">
    <property type="protein sequence ID" value="OQS53396.1"/>
    <property type="molecule type" value="Genomic_DNA"/>
</dbReference>
<dbReference type="AlphaFoldDB" id="A0A1W0E9F9"/>
<dbReference type="PROSITE" id="PS50011">
    <property type="entry name" value="PROTEIN_KINASE_DOM"/>
    <property type="match status" value="1"/>
</dbReference>
<evidence type="ECO:0000313" key="3">
    <source>
        <dbReference type="EMBL" id="OQS55799.1"/>
    </source>
</evidence>
<evidence type="ECO:0000259" key="1">
    <source>
        <dbReference type="PROSITE" id="PS50011"/>
    </source>
</evidence>
<dbReference type="InterPro" id="IPR008271">
    <property type="entry name" value="Ser/Thr_kinase_AS"/>
</dbReference>
<dbReference type="Gene3D" id="1.10.510.10">
    <property type="entry name" value="Transferase(Phosphotransferase) domain 1"/>
    <property type="match status" value="1"/>
</dbReference>
<dbReference type="GO" id="GO:0005524">
    <property type="term" value="F:ATP binding"/>
    <property type="evidence" value="ECO:0007669"/>
    <property type="project" value="InterPro"/>
</dbReference>
<feature type="domain" description="Protein kinase" evidence="1">
    <location>
        <begin position="23"/>
        <end position="273"/>
    </location>
</feature>
<dbReference type="SMART" id="SM00220">
    <property type="entry name" value="S_TKc"/>
    <property type="match status" value="1"/>
</dbReference>
<comment type="caution">
    <text evidence="3">The sequence shown here is derived from an EMBL/GenBank/DDBJ whole genome shotgun (WGS) entry which is preliminary data.</text>
</comment>
<dbReference type="GO" id="GO:0005634">
    <property type="term" value="C:nucleus"/>
    <property type="evidence" value="ECO:0007669"/>
    <property type="project" value="TreeGrafter"/>
</dbReference>